<accession>A0A3E2B1H4</accession>
<keyword evidence="6" id="KW-1185">Reference proteome</keyword>
<evidence type="ECO:0000256" key="1">
    <source>
        <dbReference type="ARBA" id="ARBA00006964"/>
    </source>
</evidence>
<reference evidence="5 6" key="1">
    <citation type="submission" date="2018-07" db="EMBL/GenBank/DDBJ databases">
        <title>GABA Modulating Bacteria of the Human Gut Microbiota.</title>
        <authorList>
            <person name="Strandwitz P."/>
            <person name="Kim K.H."/>
            <person name="Terekhova D."/>
            <person name="Liu J.K."/>
            <person name="Sharma A."/>
            <person name="Levering J."/>
            <person name="Mcdonald D."/>
            <person name="Dietrich D."/>
            <person name="Ramadhar T.R."/>
            <person name="Lekbua A."/>
            <person name="Mroue N."/>
            <person name="Liston C."/>
            <person name="Stewart E.J."/>
            <person name="Dubin M.J."/>
            <person name="Zengler K."/>
            <person name="Knight R."/>
            <person name="Gilbert J.A."/>
            <person name="Clardy J."/>
            <person name="Lewis K."/>
        </authorList>
    </citation>
    <scope>NUCLEOTIDE SEQUENCE [LARGE SCALE GENOMIC DNA]</scope>
    <source>
        <strain evidence="5 6">KLE1738</strain>
    </source>
</reference>
<dbReference type="InterPro" id="IPR002678">
    <property type="entry name" value="DUF34/NIF3"/>
</dbReference>
<feature type="binding site" evidence="4">
    <location>
        <position position="65"/>
    </location>
    <ligand>
        <name>a divalent metal cation</name>
        <dbReference type="ChEBI" id="CHEBI:60240"/>
        <label>1</label>
    </ligand>
</feature>
<dbReference type="EMBL" id="QQRQ01000025">
    <property type="protein sequence ID" value="RFT05836.1"/>
    <property type="molecule type" value="Genomic_DNA"/>
</dbReference>
<feature type="binding site" evidence="4">
    <location>
        <position position="232"/>
    </location>
    <ligand>
        <name>a divalent metal cation</name>
        <dbReference type="ChEBI" id="CHEBI:60240"/>
        <label>1</label>
    </ligand>
</feature>
<sequence length="265" mass="28500">MATVKDVWNLLDRKAPFRTQMDFDNAGFLVGRGDQQVTRVLVALDITPEVIREAAEKGCQLILAHHPVIWGKVGQITDETATGRKVLALIEQGIAAICAHTNLDAAEGGVNTALALRLGLRDQVPLAVDGTDEAGRPYGVGRVGQLEGGPMTVDHFARRAKETLGLSGIRVLDAGVPVQRVAVGGGACGSMLPQVRAMGCDTFLTADLKHDLYLEAREAGMNLLDAGHYSTEAVVCPVIAQWVREAFPDLWVEVAENQGEVFEYF</sequence>
<feature type="binding site" evidence="4">
    <location>
        <position position="228"/>
    </location>
    <ligand>
        <name>a divalent metal cation</name>
        <dbReference type="ChEBI" id="CHEBI:60240"/>
        <label>1</label>
    </ligand>
</feature>
<evidence type="ECO:0000256" key="2">
    <source>
        <dbReference type="ARBA" id="ARBA00022112"/>
    </source>
</evidence>
<dbReference type="OrthoDB" id="9792792at2"/>
<dbReference type="NCBIfam" id="TIGR00486">
    <property type="entry name" value="YbgI_SA1388"/>
    <property type="match status" value="1"/>
</dbReference>
<comment type="caution">
    <text evidence="5">The sequence shown here is derived from an EMBL/GenBank/DDBJ whole genome shotgun (WGS) entry which is preliminary data.</text>
</comment>
<dbReference type="PANTHER" id="PTHR13799:SF14">
    <property type="entry name" value="GTP CYCLOHYDROLASE 1 TYPE 2 HOMOLOG"/>
    <property type="match status" value="1"/>
</dbReference>
<feature type="binding site" evidence="4">
    <location>
        <position position="104"/>
    </location>
    <ligand>
        <name>a divalent metal cation</name>
        <dbReference type="ChEBI" id="CHEBI:60240"/>
        <label>1</label>
    </ligand>
</feature>
<dbReference type="FunFam" id="3.40.1390.30:FF:000001">
    <property type="entry name" value="GTP cyclohydrolase 1 type 2"/>
    <property type="match status" value="1"/>
</dbReference>
<protein>
    <recommendedName>
        <fullName evidence="2">GTP cyclohydrolase 1 type 2 homolog</fullName>
    </recommendedName>
</protein>
<name>A0A3E2B1H4_9FIRM</name>
<dbReference type="GO" id="GO:0005737">
    <property type="term" value="C:cytoplasm"/>
    <property type="evidence" value="ECO:0007669"/>
    <property type="project" value="TreeGrafter"/>
</dbReference>
<dbReference type="AlphaFoldDB" id="A0A3E2B1H4"/>
<evidence type="ECO:0000313" key="6">
    <source>
        <dbReference type="Proteomes" id="UP000260649"/>
    </source>
</evidence>
<dbReference type="Pfam" id="PF01784">
    <property type="entry name" value="DUF34_NIF3"/>
    <property type="match status" value="1"/>
</dbReference>
<keyword evidence="3 4" id="KW-0479">Metal-binding</keyword>
<organism evidence="5 6">
    <name type="scientific">Evtepia gabavorous</name>
    <dbReference type="NCBI Taxonomy" id="2211183"/>
    <lineage>
        <taxon>Bacteria</taxon>
        <taxon>Bacillati</taxon>
        <taxon>Bacillota</taxon>
        <taxon>Clostridia</taxon>
        <taxon>Eubacteriales</taxon>
        <taxon>Evtepia</taxon>
    </lineage>
</organism>
<evidence type="ECO:0000256" key="3">
    <source>
        <dbReference type="ARBA" id="ARBA00022723"/>
    </source>
</evidence>
<evidence type="ECO:0000256" key="4">
    <source>
        <dbReference type="PIRSR" id="PIRSR602678-1"/>
    </source>
</evidence>
<evidence type="ECO:0000313" key="5">
    <source>
        <dbReference type="EMBL" id="RFT05836.1"/>
    </source>
</evidence>
<gene>
    <name evidence="5" type="ORF">DV520_10430</name>
</gene>
<dbReference type="PANTHER" id="PTHR13799">
    <property type="entry name" value="NGG1 INTERACTING FACTOR 3"/>
    <property type="match status" value="1"/>
</dbReference>
<dbReference type="RefSeq" id="WP_117142697.1">
    <property type="nucleotide sequence ID" value="NZ_CAKXKJ010000001.1"/>
</dbReference>
<dbReference type="GO" id="GO:0046872">
    <property type="term" value="F:metal ion binding"/>
    <property type="evidence" value="ECO:0007669"/>
    <property type="project" value="UniProtKB-KW"/>
</dbReference>
<dbReference type="InterPro" id="IPR036069">
    <property type="entry name" value="DUF34/NIF3_sf"/>
</dbReference>
<comment type="similarity">
    <text evidence="1">Belongs to the GTP cyclohydrolase I type 2/NIF3 family.</text>
</comment>
<dbReference type="Proteomes" id="UP000260649">
    <property type="component" value="Unassembled WGS sequence"/>
</dbReference>
<dbReference type="SUPFAM" id="SSF102705">
    <property type="entry name" value="NIF3 (NGG1p interacting factor 3)-like"/>
    <property type="match status" value="1"/>
</dbReference>
<feature type="binding site" evidence="4">
    <location>
        <position position="66"/>
    </location>
    <ligand>
        <name>a divalent metal cation</name>
        <dbReference type="ChEBI" id="CHEBI:60240"/>
        <label>1</label>
    </ligand>
</feature>
<dbReference type="GeneID" id="97996151"/>
<dbReference type="Gene3D" id="3.40.1390.30">
    <property type="entry name" value="NIF3 (NGG1p interacting factor 3)-like"/>
    <property type="match status" value="2"/>
</dbReference>
<proteinExistence type="inferred from homology"/>